<keyword evidence="5 8" id="KW-0812">Transmembrane</keyword>
<dbReference type="GO" id="GO:0005886">
    <property type="term" value="C:plasma membrane"/>
    <property type="evidence" value="ECO:0007669"/>
    <property type="project" value="UniProtKB-SubCell"/>
</dbReference>
<proteinExistence type="predicted"/>
<dbReference type="Pfam" id="PF13231">
    <property type="entry name" value="PMT_2"/>
    <property type="match status" value="1"/>
</dbReference>
<dbReference type="GO" id="GO:0009103">
    <property type="term" value="P:lipopolysaccharide biosynthetic process"/>
    <property type="evidence" value="ECO:0007669"/>
    <property type="project" value="UniProtKB-ARBA"/>
</dbReference>
<feature type="transmembrane region" description="Helical" evidence="8">
    <location>
        <begin position="203"/>
        <end position="226"/>
    </location>
</feature>
<evidence type="ECO:0000256" key="5">
    <source>
        <dbReference type="ARBA" id="ARBA00022692"/>
    </source>
</evidence>
<name>A0A1E5XWQ7_9HYPH</name>
<feature type="transmembrane region" description="Helical" evidence="8">
    <location>
        <begin position="136"/>
        <end position="155"/>
    </location>
</feature>
<dbReference type="AlphaFoldDB" id="A0A1E5XWQ7"/>
<evidence type="ECO:0000256" key="3">
    <source>
        <dbReference type="ARBA" id="ARBA00022676"/>
    </source>
</evidence>
<sequence length="460" mass="49455">MNPARYEPPLSVSRALLAAIILCAVLLRFPGLDEQSLWRDEAATWLQVNGSLAEVISRTATDNYPPLYNLLAWISVQLFGGAEWVLRLPSALLGVLNVALLYGLASRIGGRGAGLLAAGLLALSGYHVWYSQEARMYALLACAATAHAWAMLHFLDRPRAGRALLLGLSGIPLIYAHPYGALTWVGIGFGALWTIVLRRDWAGLLRLVLAELLVVLSFVPWGLILIGRAQSIAKEGFWIGEPTPAFIVLQWRKVTTSLYVLLLLATPFLIFLRRKHGPGPASGWLPLLLCWTLLPSILGIIASLLIEPVFFDRYLLGSLPGFLILFALAVLTPARTKRGVALAGAFGLAIAVATLFFADTNPRADWRAISAGIRATIEPGDCLAMSSPIDASLLDYYVPGRSDCFLPYLNATSVAAAPPSARIIYIAMKPESEAQAAVAPLAGVRSLLTSAAVPNGALYV</sequence>
<protein>
    <recommendedName>
        <fullName evidence="9">Glycosyltransferase RgtA/B/C/D-like domain-containing protein</fullName>
    </recommendedName>
</protein>
<evidence type="ECO:0000256" key="2">
    <source>
        <dbReference type="ARBA" id="ARBA00022475"/>
    </source>
</evidence>
<keyword evidence="2" id="KW-1003">Cell membrane</keyword>
<comment type="caution">
    <text evidence="10">The sequence shown here is derived from an EMBL/GenBank/DDBJ whole genome shotgun (WGS) entry which is preliminary data.</text>
</comment>
<feature type="domain" description="Glycosyltransferase RgtA/B/C/D-like" evidence="9">
    <location>
        <begin position="65"/>
        <end position="199"/>
    </location>
</feature>
<feature type="transmembrane region" description="Helical" evidence="8">
    <location>
        <begin position="313"/>
        <end position="334"/>
    </location>
</feature>
<feature type="transmembrane region" description="Helical" evidence="8">
    <location>
        <begin position="176"/>
        <end position="197"/>
    </location>
</feature>
<gene>
    <name evidence="10" type="ORF">VW23_008775</name>
</gene>
<keyword evidence="6 8" id="KW-1133">Transmembrane helix</keyword>
<accession>A0A1E5XWQ7</accession>
<feature type="transmembrane region" description="Helical" evidence="8">
    <location>
        <begin position="340"/>
        <end position="358"/>
    </location>
</feature>
<feature type="transmembrane region" description="Helical" evidence="8">
    <location>
        <begin position="12"/>
        <end position="29"/>
    </location>
</feature>
<evidence type="ECO:0000313" key="11">
    <source>
        <dbReference type="Proteomes" id="UP000095463"/>
    </source>
</evidence>
<dbReference type="PANTHER" id="PTHR33908">
    <property type="entry name" value="MANNOSYLTRANSFERASE YKCB-RELATED"/>
    <property type="match status" value="1"/>
</dbReference>
<keyword evidence="11" id="KW-1185">Reference proteome</keyword>
<keyword evidence="3" id="KW-0328">Glycosyltransferase</keyword>
<comment type="subcellular location">
    <subcellularLocation>
        <location evidence="1">Cell membrane</location>
        <topology evidence="1">Multi-pass membrane protein</topology>
    </subcellularLocation>
</comment>
<keyword evidence="4" id="KW-0808">Transferase</keyword>
<feature type="transmembrane region" description="Helical" evidence="8">
    <location>
        <begin position="112"/>
        <end position="130"/>
    </location>
</feature>
<evidence type="ECO:0000313" key="10">
    <source>
        <dbReference type="EMBL" id="OEO33027.1"/>
    </source>
</evidence>
<feature type="transmembrane region" description="Helical" evidence="8">
    <location>
        <begin position="284"/>
        <end position="306"/>
    </location>
</feature>
<feature type="transmembrane region" description="Helical" evidence="8">
    <location>
        <begin position="254"/>
        <end position="272"/>
    </location>
</feature>
<evidence type="ECO:0000256" key="8">
    <source>
        <dbReference type="SAM" id="Phobius"/>
    </source>
</evidence>
<dbReference type="PANTHER" id="PTHR33908:SF11">
    <property type="entry name" value="MEMBRANE PROTEIN"/>
    <property type="match status" value="1"/>
</dbReference>
<evidence type="ECO:0000256" key="1">
    <source>
        <dbReference type="ARBA" id="ARBA00004651"/>
    </source>
</evidence>
<organism evidence="10 11">
    <name type="scientific">Devosia insulae DS-56</name>
    <dbReference type="NCBI Taxonomy" id="1116389"/>
    <lineage>
        <taxon>Bacteria</taxon>
        <taxon>Pseudomonadati</taxon>
        <taxon>Pseudomonadota</taxon>
        <taxon>Alphaproteobacteria</taxon>
        <taxon>Hyphomicrobiales</taxon>
        <taxon>Devosiaceae</taxon>
        <taxon>Devosia</taxon>
    </lineage>
</organism>
<evidence type="ECO:0000256" key="7">
    <source>
        <dbReference type="ARBA" id="ARBA00023136"/>
    </source>
</evidence>
<keyword evidence="7 8" id="KW-0472">Membrane</keyword>
<dbReference type="EMBL" id="LAJE02000043">
    <property type="protein sequence ID" value="OEO33027.1"/>
    <property type="molecule type" value="Genomic_DNA"/>
</dbReference>
<dbReference type="InterPro" id="IPR038731">
    <property type="entry name" value="RgtA/B/C-like"/>
</dbReference>
<dbReference type="GO" id="GO:0016763">
    <property type="term" value="F:pentosyltransferase activity"/>
    <property type="evidence" value="ECO:0007669"/>
    <property type="project" value="TreeGrafter"/>
</dbReference>
<evidence type="ECO:0000259" key="9">
    <source>
        <dbReference type="Pfam" id="PF13231"/>
    </source>
</evidence>
<evidence type="ECO:0000256" key="4">
    <source>
        <dbReference type="ARBA" id="ARBA00022679"/>
    </source>
</evidence>
<evidence type="ECO:0000256" key="6">
    <source>
        <dbReference type="ARBA" id="ARBA00022989"/>
    </source>
</evidence>
<dbReference type="Proteomes" id="UP000095463">
    <property type="component" value="Unassembled WGS sequence"/>
</dbReference>
<feature type="non-terminal residue" evidence="10">
    <location>
        <position position="460"/>
    </location>
</feature>
<dbReference type="InterPro" id="IPR050297">
    <property type="entry name" value="LipidA_mod_glycosyltrf_83"/>
</dbReference>
<reference evidence="10 11" key="1">
    <citation type="journal article" date="2015" name="Genome Announc.">
        <title>Genome Assemblies of Three Soil-Associated Devosia species: D. insulae, D. limi, and D. soli.</title>
        <authorList>
            <person name="Hassan Y.I."/>
            <person name="Lepp D."/>
            <person name="Zhou T."/>
        </authorList>
    </citation>
    <scope>NUCLEOTIDE SEQUENCE [LARGE SCALE GENOMIC DNA]</scope>
    <source>
        <strain evidence="10 11">DS-56</strain>
    </source>
</reference>